<dbReference type="AlphaFoldDB" id="A0A6C0CJK4"/>
<organism evidence="1">
    <name type="scientific">viral metagenome</name>
    <dbReference type="NCBI Taxonomy" id="1070528"/>
    <lineage>
        <taxon>unclassified sequences</taxon>
        <taxon>metagenomes</taxon>
        <taxon>organismal metagenomes</taxon>
    </lineage>
</organism>
<accession>A0A6C0CJK4</accession>
<reference evidence="1" key="1">
    <citation type="journal article" date="2020" name="Nature">
        <title>Giant virus diversity and host interactions through global metagenomics.</title>
        <authorList>
            <person name="Schulz F."/>
            <person name="Roux S."/>
            <person name="Paez-Espino D."/>
            <person name="Jungbluth S."/>
            <person name="Walsh D.A."/>
            <person name="Denef V.J."/>
            <person name="McMahon K.D."/>
            <person name="Konstantinidis K.T."/>
            <person name="Eloe-Fadrosh E.A."/>
            <person name="Kyrpides N.C."/>
            <person name="Woyke T."/>
        </authorList>
    </citation>
    <scope>NUCLEOTIDE SEQUENCE</scope>
    <source>
        <strain evidence="1">GVMAG-M-3300021343-4</strain>
    </source>
</reference>
<name>A0A6C0CJK4_9ZZZZ</name>
<evidence type="ECO:0000313" key="1">
    <source>
        <dbReference type="EMBL" id="QHT04651.1"/>
    </source>
</evidence>
<dbReference type="EMBL" id="MN739436">
    <property type="protein sequence ID" value="QHT04651.1"/>
    <property type="molecule type" value="Genomic_DNA"/>
</dbReference>
<sequence length="119" mass="13576">MKTFHHRGYDILLGETAKENWELFDTSNPDDIWLHLKRFPSGHAFVKVSANIAEKCECCSTSDLEEALTLAAMECKNHTKYRNMQNLKVLYYPVGKLNKGSKVGEIITPRRTKGCELTV</sequence>
<protein>
    <submittedName>
        <fullName evidence="1">Uncharacterized protein</fullName>
    </submittedName>
</protein>
<proteinExistence type="predicted"/>